<feature type="transmembrane region" description="Helical" evidence="8">
    <location>
        <begin position="495"/>
        <end position="513"/>
    </location>
</feature>
<evidence type="ECO:0000256" key="2">
    <source>
        <dbReference type="ARBA" id="ARBA00022475"/>
    </source>
</evidence>
<evidence type="ECO:0000256" key="6">
    <source>
        <dbReference type="ARBA" id="ARBA00043993"/>
    </source>
</evidence>
<feature type="transmembrane region" description="Helical" evidence="8">
    <location>
        <begin position="449"/>
        <end position="466"/>
    </location>
</feature>
<gene>
    <name evidence="10" type="ORF">DEO23_09675</name>
</gene>
<keyword evidence="11" id="KW-1185">Reference proteome</keyword>
<sequence>MPPLLSRPLDVLIASDPGLSRLRQGLAGAVCVSAALLVEAVVGTALGLPAPSLVISMILGAVIAMIGSNALARPSALQSIRAAVFFPVALGVGLGIGTLVGDHLWVSRVVFVLVMFGAVYVRRFSLDFFFYGFLLWMGYFFSLFLHPVPAQLPHLMIAIVVGTIVVLALCTTVFRPHARRTLARIFRSMRARRNRLLRLMASRLRVETAREREKATRRIFDERTRFDENVVMSDGWAAHARALPVGWSAETLRRSLLDGQLALDLVGWSSRRLVDASPRVRGLAAHALVLTADGDHGRAARVGALLERLAVREQAETPEQDPRIRDAVRGLVRGLDALARRPADPHLPPDLEHNDEFTPAVALTGLGLLPGSPSVSRDVAARGRRWNPLARLSATTRQAVQVAIAGSLAIGAGTLISGSRYYWAVIAAFVVFTGTGTRMDSFGKSLNRVIGTALGLVAGIALAAVTAGHPEFALVVIVLSVFLGFYLIRVSYAYMMFFVTILVAQLYGILGQFSDALLLLRLAETAAGATIGMLVALLVVPVSTRDTVRSAEREVVDAIADLMTAVQGPDAGEAPGTDASGPLDAGAWRSEVDAHLLAVENAQRRLTLAAAPLTRYHLTEHRPRRVRRRLTVVATCVSYARTATAGVMGLEGPRDRILGACDEVAQLARAIAAGEHQLRERDDEGPERALRGSQASGEESSTGGAQREALAALAALDLALIELERTPRH</sequence>
<dbReference type="Pfam" id="PF13515">
    <property type="entry name" value="FUSC_2"/>
    <property type="match status" value="1"/>
</dbReference>
<keyword evidence="3 8" id="KW-0812">Transmembrane</keyword>
<evidence type="ECO:0000256" key="3">
    <source>
        <dbReference type="ARBA" id="ARBA00022692"/>
    </source>
</evidence>
<comment type="subcellular location">
    <subcellularLocation>
        <location evidence="1">Cell membrane</location>
        <topology evidence="1">Multi-pass membrane protein</topology>
    </subcellularLocation>
</comment>
<proteinExistence type="inferred from homology"/>
<protein>
    <submittedName>
        <fullName evidence="10">FUSC family protein</fullName>
    </submittedName>
</protein>
<evidence type="ECO:0000256" key="5">
    <source>
        <dbReference type="ARBA" id="ARBA00023136"/>
    </source>
</evidence>
<feature type="transmembrane region" description="Helical" evidence="8">
    <location>
        <begin position="128"/>
        <end position="148"/>
    </location>
</feature>
<feature type="transmembrane region" description="Helical" evidence="8">
    <location>
        <begin position="79"/>
        <end position="99"/>
    </location>
</feature>
<dbReference type="RefSeq" id="WP_109275820.1">
    <property type="nucleotide sequence ID" value="NZ_QFKX01000003.1"/>
</dbReference>
<feature type="transmembrane region" description="Helical" evidence="8">
    <location>
        <begin position="519"/>
        <end position="540"/>
    </location>
</feature>
<feature type="transmembrane region" description="Helical" evidence="8">
    <location>
        <begin position="105"/>
        <end position="121"/>
    </location>
</feature>
<dbReference type="AlphaFoldDB" id="A0A2U2RJN1"/>
<dbReference type="InterPro" id="IPR049453">
    <property type="entry name" value="Memb_transporter_dom"/>
</dbReference>
<evidence type="ECO:0000256" key="4">
    <source>
        <dbReference type="ARBA" id="ARBA00022989"/>
    </source>
</evidence>
<accession>A0A2U2RJN1</accession>
<dbReference type="GO" id="GO:0005886">
    <property type="term" value="C:plasma membrane"/>
    <property type="evidence" value="ECO:0007669"/>
    <property type="project" value="UniProtKB-SubCell"/>
</dbReference>
<feature type="transmembrane region" description="Helical" evidence="8">
    <location>
        <begin position="472"/>
        <end position="488"/>
    </location>
</feature>
<keyword evidence="5 8" id="KW-0472">Membrane</keyword>
<dbReference type="Proteomes" id="UP000245590">
    <property type="component" value="Unassembled WGS sequence"/>
</dbReference>
<dbReference type="OrthoDB" id="7431670at2"/>
<dbReference type="PANTHER" id="PTHR30509">
    <property type="entry name" value="P-HYDROXYBENZOIC ACID EFFLUX PUMP SUBUNIT-RELATED"/>
    <property type="match status" value="1"/>
</dbReference>
<feature type="transmembrane region" description="Helical" evidence="8">
    <location>
        <begin position="154"/>
        <end position="174"/>
    </location>
</feature>
<evidence type="ECO:0000256" key="7">
    <source>
        <dbReference type="SAM" id="MobiDB-lite"/>
    </source>
</evidence>
<evidence type="ECO:0000313" key="10">
    <source>
        <dbReference type="EMBL" id="PWH06073.1"/>
    </source>
</evidence>
<feature type="transmembrane region" description="Helical" evidence="8">
    <location>
        <begin position="26"/>
        <end position="47"/>
    </location>
</feature>
<keyword evidence="2" id="KW-1003">Cell membrane</keyword>
<reference evidence="10 11" key="1">
    <citation type="submission" date="2018-05" db="EMBL/GenBank/DDBJ databases">
        <title>Brachybacterium sp. M1HQ-2T, whole genome shotgun sequence.</title>
        <authorList>
            <person name="Tuo L."/>
        </authorList>
    </citation>
    <scope>NUCLEOTIDE SEQUENCE [LARGE SCALE GENOMIC DNA]</scope>
    <source>
        <strain evidence="10 11">M1HQ-2</strain>
    </source>
</reference>
<feature type="domain" description="Integral membrane bound transporter" evidence="9">
    <location>
        <begin position="408"/>
        <end position="535"/>
    </location>
</feature>
<evidence type="ECO:0000256" key="1">
    <source>
        <dbReference type="ARBA" id="ARBA00004651"/>
    </source>
</evidence>
<evidence type="ECO:0000313" key="11">
    <source>
        <dbReference type="Proteomes" id="UP000245590"/>
    </source>
</evidence>
<evidence type="ECO:0000256" key="8">
    <source>
        <dbReference type="SAM" id="Phobius"/>
    </source>
</evidence>
<dbReference type="EMBL" id="QFKX01000003">
    <property type="protein sequence ID" value="PWH06073.1"/>
    <property type="molecule type" value="Genomic_DNA"/>
</dbReference>
<feature type="transmembrane region" description="Helical" evidence="8">
    <location>
        <begin position="421"/>
        <end position="437"/>
    </location>
</feature>
<dbReference type="PANTHER" id="PTHR30509:SF9">
    <property type="entry name" value="MULTIDRUG RESISTANCE PROTEIN MDTO"/>
    <property type="match status" value="1"/>
</dbReference>
<name>A0A2U2RJN1_9MICO</name>
<keyword evidence="4 8" id="KW-1133">Transmembrane helix</keyword>
<feature type="transmembrane region" description="Helical" evidence="8">
    <location>
        <begin position="53"/>
        <end position="72"/>
    </location>
</feature>
<feature type="compositionally biased region" description="Polar residues" evidence="7">
    <location>
        <begin position="693"/>
        <end position="704"/>
    </location>
</feature>
<comment type="caution">
    <text evidence="10">The sequence shown here is derived from an EMBL/GenBank/DDBJ whole genome shotgun (WGS) entry which is preliminary data.</text>
</comment>
<feature type="transmembrane region" description="Helical" evidence="8">
    <location>
        <begin position="399"/>
        <end position="415"/>
    </location>
</feature>
<evidence type="ECO:0000259" key="9">
    <source>
        <dbReference type="Pfam" id="PF13515"/>
    </source>
</evidence>
<feature type="region of interest" description="Disordered" evidence="7">
    <location>
        <begin position="675"/>
        <end position="706"/>
    </location>
</feature>
<comment type="similarity">
    <text evidence="6">Belongs to the YccS/YhfK family.</text>
</comment>
<feature type="compositionally biased region" description="Basic and acidic residues" evidence="7">
    <location>
        <begin position="676"/>
        <end position="690"/>
    </location>
</feature>
<organism evidence="10 11">
    <name type="scientific">Brachybacterium endophyticum</name>
    <dbReference type="NCBI Taxonomy" id="2182385"/>
    <lineage>
        <taxon>Bacteria</taxon>
        <taxon>Bacillati</taxon>
        <taxon>Actinomycetota</taxon>
        <taxon>Actinomycetes</taxon>
        <taxon>Micrococcales</taxon>
        <taxon>Dermabacteraceae</taxon>
        <taxon>Brachybacterium</taxon>
    </lineage>
</organism>